<name>A0ABP7UWW4_9ACTN</name>
<evidence type="ECO:0000313" key="2">
    <source>
        <dbReference type="EMBL" id="GAA4054660.1"/>
    </source>
</evidence>
<gene>
    <name evidence="2" type="ORF">GCM10022214_01990</name>
</gene>
<feature type="compositionally biased region" description="Basic and acidic residues" evidence="1">
    <location>
        <begin position="29"/>
        <end position="44"/>
    </location>
</feature>
<reference evidence="3" key="1">
    <citation type="journal article" date="2019" name="Int. J. Syst. Evol. Microbiol.">
        <title>The Global Catalogue of Microorganisms (GCM) 10K type strain sequencing project: providing services to taxonomists for standard genome sequencing and annotation.</title>
        <authorList>
            <consortium name="The Broad Institute Genomics Platform"/>
            <consortium name="The Broad Institute Genome Sequencing Center for Infectious Disease"/>
            <person name="Wu L."/>
            <person name="Ma J."/>
        </authorList>
    </citation>
    <scope>NUCLEOTIDE SEQUENCE [LARGE SCALE GENOMIC DNA]</scope>
    <source>
        <strain evidence="3">JCM 16702</strain>
    </source>
</reference>
<evidence type="ECO:0000256" key="1">
    <source>
        <dbReference type="SAM" id="MobiDB-lite"/>
    </source>
</evidence>
<sequence length="87" mass="9171">MSQTAPVEKPIRPGKAGDEFGALLGSADAPHRDQSGYVREDGHRSSAVAITAARKQDRSLYTGGDSRFAVVVYAESLSLPEATAVPK</sequence>
<protein>
    <recommendedName>
        <fullName evidence="4">DUF397 domain-containing protein</fullName>
    </recommendedName>
</protein>
<dbReference type="Proteomes" id="UP001500683">
    <property type="component" value="Unassembled WGS sequence"/>
</dbReference>
<keyword evidence="3" id="KW-1185">Reference proteome</keyword>
<dbReference type="RefSeq" id="WP_344939362.1">
    <property type="nucleotide sequence ID" value="NZ_BAAAZG010000001.1"/>
</dbReference>
<feature type="compositionally biased region" description="Basic and acidic residues" evidence="1">
    <location>
        <begin position="9"/>
        <end position="18"/>
    </location>
</feature>
<evidence type="ECO:0008006" key="4">
    <source>
        <dbReference type="Google" id="ProtNLM"/>
    </source>
</evidence>
<comment type="caution">
    <text evidence="2">The sequence shown here is derived from an EMBL/GenBank/DDBJ whole genome shotgun (WGS) entry which is preliminary data.</text>
</comment>
<proteinExistence type="predicted"/>
<accession>A0ABP7UWW4</accession>
<feature type="region of interest" description="Disordered" evidence="1">
    <location>
        <begin position="1"/>
        <end position="44"/>
    </location>
</feature>
<organism evidence="2 3">
    <name type="scientific">Actinomadura miaoliensis</name>
    <dbReference type="NCBI Taxonomy" id="430685"/>
    <lineage>
        <taxon>Bacteria</taxon>
        <taxon>Bacillati</taxon>
        <taxon>Actinomycetota</taxon>
        <taxon>Actinomycetes</taxon>
        <taxon>Streptosporangiales</taxon>
        <taxon>Thermomonosporaceae</taxon>
        <taxon>Actinomadura</taxon>
    </lineage>
</organism>
<evidence type="ECO:0000313" key="3">
    <source>
        <dbReference type="Proteomes" id="UP001500683"/>
    </source>
</evidence>
<dbReference type="EMBL" id="BAAAZG010000001">
    <property type="protein sequence ID" value="GAA4054660.1"/>
    <property type="molecule type" value="Genomic_DNA"/>
</dbReference>